<sequence length="570" mass="62126">MVRESSLALFFVNEGTLARSGHNFVRFDETHAAVALVSSHHFTAIGWRRGEALSLMRALPKQVASLLYWVQYGVRGPFPLARAIPTSGVGGCIRLGGRFRMPMLTEEGGGCVKLECSCNHVALLKHREWGWRPINSGRGSNRGSLGGRKASITTSSSGKRPVLGGRSNGPMAYHGSNLRRSATSEGFVVVLVSDGSGVSALGGRSESRILVNSVVSKSHYAWIQGMLITMQWSPGPSSKRFAGVRKRGPTAASDKIQPPPDENGDGSRSTGEVDDTLAAQDGRRSGSGNGKEGERRDDEGEKGDEPGEHSGAHDEQQHDSAEEHFERDKQAFEDFIHELGDDAGQDRLLDWIADKTAAARARREPPPPSATDVVKKTVSEPPAAKAAPRALSKIDFVESSNGPAFFSQTIVAPDALVTLLLSKRHLPLTVCTTSAINDVLNNLESVKYVKQFNRRNERRELIDISAWPSESTISKEDWRDAYRNFAIILRAAASDAVCNLFDEHLAFLCARPEFKLSFPAILKFDIEVRKNFFLGDGVKHQTRTPAATVILGGTTTTCENPTSRKTLRSR</sequence>
<dbReference type="Proteomes" id="UP001055072">
    <property type="component" value="Unassembled WGS sequence"/>
</dbReference>
<keyword evidence="2" id="KW-1185">Reference proteome</keyword>
<dbReference type="EMBL" id="MU274961">
    <property type="protein sequence ID" value="KAI0083538.1"/>
    <property type="molecule type" value="Genomic_DNA"/>
</dbReference>
<evidence type="ECO:0000313" key="2">
    <source>
        <dbReference type="Proteomes" id="UP001055072"/>
    </source>
</evidence>
<gene>
    <name evidence="1" type="ORF">BDY19DRAFT_910526</name>
</gene>
<reference evidence="1" key="1">
    <citation type="journal article" date="2021" name="Environ. Microbiol.">
        <title>Gene family expansions and transcriptome signatures uncover fungal adaptations to wood decay.</title>
        <authorList>
            <person name="Hage H."/>
            <person name="Miyauchi S."/>
            <person name="Viragh M."/>
            <person name="Drula E."/>
            <person name="Min B."/>
            <person name="Chaduli D."/>
            <person name="Navarro D."/>
            <person name="Favel A."/>
            <person name="Norest M."/>
            <person name="Lesage-Meessen L."/>
            <person name="Balint B."/>
            <person name="Merenyi Z."/>
            <person name="de Eugenio L."/>
            <person name="Morin E."/>
            <person name="Martinez A.T."/>
            <person name="Baldrian P."/>
            <person name="Stursova M."/>
            <person name="Martinez M.J."/>
            <person name="Novotny C."/>
            <person name="Magnuson J.K."/>
            <person name="Spatafora J.W."/>
            <person name="Maurice S."/>
            <person name="Pangilinan J."/>
            <person name="Andreopoulos W."/>
            <person name="LaButti K."/>
            <person name="Hundley H."/>
            <person name="Na H."/>
            <person name="Kuo A."/>
            <person name="Barry K."/>
            <person name="Lipzen A."/>
            <person name="Henrissat B."/>
            <person name="Riley R."/>
            <person name="Ahrendt S."/>
            <person name="Nagy L.G."/>
            <person name="Grigoriev I.V."/>
            <person name="Martin F."/>
            <person name="Rosso M.N."/>
        </authorList>
    </citation>
    <scope>NUCLEOTIDE SEQUENCE</scope>
    <source>
        <strain evidence="1">CBS 384.51</strain>
    </source>
</reference>
<name>A0ACB8TNG9_9APHY</name>
<proteinExistence type="predicted"/>
<organism evidence="1 2">
    <name type="scientific">Irpex rosettiformis</name>
    <dbReference type="NCBI Taxonomy" id="378272"/>
    <lineage>
        <taxon>Eukaryota</taxon>
        <taxon>Fungi</taxon>
        <taxon>Dikarya</taxon>
        <taxon>Basidiomycota</taxon>
        <taxon>Agaricomycotina</taxon>
        <taxon>Agaricomycetes</taxon>
        <taxon>Polyporales</taxon>
        <taxon>Irpicaceae</taxon>
        <taxon>Irpex</taxon>
    </lineage>
</organism>
<protein>
    <submittedName>
        <fullName evidence="1">Uncharacterized protein</fullName>
    </submittedName>
</protein>
<accession>A0ACB8TNG9</accession>
<comment type="caution">
    <text evidence="1">The sequence shown here is derived from an EMBL/GenBank/DDBJ whole genome shotgun (WGS) entry which is preliminary data.</text>
</comment>
<evidence type="ECO:0000313" key="1">
    <source>
        <dbReference type="EMBL" id="KAI0083538.1"/>
    </source>
</evidence>